<reference evidence="1" key="1">
    <citation type="submission" date="2022-07" db="EMBL/GenBank/DDBJ databases">
        <authorList>
            <person name="Otstavnykh N."/>
            <person name="Isaeva M."/>
            <person name="Bystritskaya E."/>
        </authorList>
    </citation>
    <scope>NUCLEOTIDE SEQUENCE</scope>
    <source>
        <strain evidence="1">10Alg 79</strain>
    </source>
</reference>
<dbReference type="EMBL" id="JANFFA010000005">
    <property type="protein sequence ID" value="MDQ2095690.1"/>
    <property type="molecule type" value="Genomic_DNA"/>
</dbReference>
<name>A0AAJ1UA97_9RHOB</name>
<organism evidence="1 2">
    <name type="scientific">Rhodalgimonas zhirmunskyi</name>
    <dbReference type="NCBI Taxonomy" id="2964767"/>
    <lineage>
        <taxon>Bacteria</taxon>
        <taxon>Pseudomonadati</taxon>
        <taxon>Pseudomonadota</taxon>
        <taxon>Alphaproteobacteria</taxon>
        <taxon>Rhodobacterales</taxon>
        <taxon>Roseobacteraceae</taxon>
        <taxon>Rhodalgimonas</taxon>
    </lineage>
</organism>
<evidence type="ECO:0000313" key="2">
    <source>
        <dbReference type="Proteomes" id="UP001227162"/>
    </source>
</evidence>
<accession>A0AAJ1UA97</accession>
<dbReference type="AlphaFoldDB" id="A0AAJ1UA97"/>
<sequence length="94" mass="9924">MVESAAGDVEEFGAKGEACLAEGGRPGRGGLWPDMVCFHDNEDAGKACTRASECTGVCVVQYPSGNGQCSAVRPMFGCYEFFDDEGEKAQICTD</sequence>
<protein>
    <submittedName>
        <fullName evidence="1">Uncharacterized protein</fullName>
    </submittedName>
</protein>
<dbReference type="Proteomes" id="UP001227162">
    <property type="component" value="Unassembled WGS sequence"/>
</dbReference>
<gene>
    <name evidence="1" type="ORF">NOI20_16350</name>
</gene>
<comment type="caution">
    <text evidence="1">The sequence shown here is derived from an EMBL/GenBank/DDBJ whole genome shotgun (WGS) entry which is preliminary data.</text>
</comment>
<proteinExistence type="predicted"/>
<reference evidence="1" key="2">
    <citation type="submission" date="2023-04" db="EMBL/GenBank/DDBJ databases">
        <title>'Rhodoalgimonas zhirmunskyi' gen. nov., isolated from a red alga.</title>
        <authorList>
            <person name="Nedashkovskaya O.I."/>
            <person name="Otstavnykh N.Y."/>
            <person name="Bystritskaya E.P."/>
            <person name="Balabanova L.A."/>
            <person name="Isaeva M.P."/>
        </authorList>
    </citation>
    <scope>NUCLEOTIDE SEQUENCE</scope>
    <source>
        <strain evidence="1">10Alg 79</strain>
    </source>
</reference>
<keyword evidence="2" id="KW-1185">Reference proteome</keyword>
<evidence type="ECO:0000313" key="1">
    <source>
        <dbReference type="EMBL" id="MDQ2095690.1"/>
    </source>
</evidence>